<dbReference type="InterPro" id="IPR004474">
    <property type="entry name" value="LytR_CpsA_psr"/>
</dbReference>
<dbReference type="Gene3D" id="3.40.630.190">
    <property type="entry name" value="LCP protein"/>
    <property type="match status" value="1"/>
</dbReference>
<dbReference type="NCBIfam" id="TIGR00350">
    <property type="entry name" value="lytR_cpsA_psr"/>
    <property type="match status" value="1"/>
</dbReference>
<feature type="transmembrane region" description="Helical" evidence="3">
    <location>
        <begin position="119"/>
        <end position="139"/>
    </location>
</feature>
<accession>A0A2N6SYM6</accession>
<dbReference type="AlphaFoldDB" id="A0A2N6SYM6"/>
<feature type="domain" description="Cell envelope-related transcriptional attenuator" evidence="4">
    <location>
        <begin position="193"/>
        <end position="335"/>
    </location>
</feature>
<dbReference type="Proteomes" id="UP000235363">
    <property type="component" value="Unassembled WGS sequence"/>
</dbReference>
<evidence type="ECO:0000256" key="1">
    <source>
        <dbReference type="ARBA" id="ARBA00006068"/>
    </source>
</evidence>
<feature type="compositionally biased region" description="Basic and acidic residues" evidence="2">
    <location>
        <begin position="1"/>
        <end position="34"/>
    </location>
</feature>
<dbReference type="STRING" id="1725.WU86_09070"/>
<evidence type="ECO:0000256" key="2">
    <source>
        <dbReference type="SAM" id="MobiDB-lite"/>
    </source>
</evidence>
<proteinExistence type="inferred from homology"/>
<keyword evidence="3" id="KW-0472">Membrane</keyword>
<sequence length="414" mass="44982">MLSRPEDVRADRRFDNRADGRGADRRASDPRAADPRASARRTSDRPPFSGQDDPRFPPRGYDPDRDYAGASPDYVPGARDGDGDGRGRGRRKALAFGDRFRRNRDRDGRGPRRPRNVGFKIKAFLLVLLLVFGAGAMWVDFNLGRVDAFAGGNDRPGRSMSTNWLLVGSDSRAGLTEEDAANLSTGAGDFGQRADTIMIAHFPLFGKGRLVSLPRDSYVDIPGYGQNKINAAYSFGGAQLLAQTVEHNTGIRIDHYMEIGFGGFASIVDAMGGIEMCPTEAIQDPLAGLDIQAGCQKFDGATGLGYVRTRATAQGDLDRVARQREFMGAMMSRVASPAVWLNPWRWYRLGSSGAKALTVDSGDHVWHLGMLMLRMAFGTESETVPTAGTMDTGHAGNVLLWDEAAAPAFFDGLK</sequence>
<protein>
    <submittedName>
        <fullName evidence="5">Transcriptional regulator</fullName>
    </submittedName>
</protein>
<feature type="compositionally biased region" description="Basic and acidic residues" evidence="2">
    <location>
        <begin position="98"/>
        <end position="110"/>
    </location>
</feature>
<keyword evidence="3" id="KW-0812">Transmembrane</keyword>
<dbReference type="PANTHER" id="PTHR33392">
    <property type="entry name" value="POLYISOPRENYL-TEICHOIC ACID--PEPTIDOGLYCAN TEICHOIC ACID TRANSFERASE TAGU"/>
    <property type="match status" value="1"/>
</dbReference>
<feature type="compositionally biased region" description="Basic and acidic residues" evidence="2">
    <location>
        <begin position="52"/>
        <end position="67"/>
    </location>
</feature>
<dbReference type="PANTHER" id="PTHR33392:SF6">
    <property type="entry name" value="POLYISOPRENYL-TEICHOIC ACID--PEPTIDOGLYCAN TEICHOIC ACID TRANSFERASE TAGU"/>
    <property type="match status" value="1"/>
</dbReference>
<dbReference type="Pfam" id="PF03816">
    <property type="entry name" value="LytR_cpsA_psr"/>
    <property type="match status" value="1"/>
</dbReference>
<organism evidence="5 6">
    <name type="scientific">Corynebacterium xerosis</name>
    <dbReference type="NCBI Taxonomy" id="1725"/>
    <lineage>
        <taxon>Bacteria</taxon>
        <taxon>Bacillati</taxon>
        <taxon>Actinomycetota</taxon>
        <taxon>Actinomycetes</taxon>
        <taxon>Mycobacteriales</taxon>
        <taxon>Corynebacteriaceae</taxon>
        <taxon>Corynebacterium</taxon>
    </lineage>
</organism>
<feature type="region of interest" description="Disordered" evidence="2">
    <location>
        <begin position="1"/>
        <end position="114"/>
    </location>
</feature>
<evidence type="ECO:0000256" key="3">
    <source>
        <dbReference type="SAM" id="Phobius"/>
    </source>
</evidence>
<gene>
    <name evidence="5" type="ORF">CJ204_07320</name>
</gene>
<reference evidence="5 6" key="1">
    <citation type="submission" date="2017-09" db="EMBL/GenBank/DDBJ databases">
        <title>Bacterial strain isolated from the female urinary microbiota.</title>
        <authorList>
            <person name="Thomas-White K."/>
            <person name="Kumar N."/>
            <person name="Forster S."/>
            <person name="Putonti C."/>
            <person name="Lawley T."/>
            <person name="Wolfe A.J."/>
        </authorList>
    </citation>
    <scope>NUCLEOTIDE SEQUENCE [LARGE SCALE GENOMIC DNA]</scope>
    <source>
        <strain evidence="5 6">UMB0908</strain>
    </source>
</reference>
<name>A0A2N6SYM6_9CORY</name>
<evidence type="ECO:0000259" key="4">
    <source>
        <dbReference type="Pfam" id="PF03816"/>
    </source>
</evidence>
<evidence type="ECO:0000313" key="5">
    <source>
        <dbReference type="EMBL" id="PMC62156.1"/>
    </source>
</evidence>
<keyword evidence="3" id="KW-1133">Transmembrane helix</keyword>
<dbReference type="InterPro" id="IPR050922">
    <property type="entry name" value="LytR/CpsA/Psr_CW_biosynth"/>
</dbReference>
<comment type="caution">
    <text evidence="5">The sequence shown here is derived from an EMBL/GenBank/DDBJ whole genome shotgun (WGS) entry which is preliminary data.</text>
</comment>
<evidence type="ECO:0000313" key="6">
    <source>
        <dbReference type="Proteomes" id="UP000235363"/>
    </source>
</evidence>
<dbReference type="EMBL" id="PNHF01000015">
    <property type="protein sequence ID" value="PMC62156.1"/>
    <property type="molecule type" value="Genomic_DNA"/>
</dbReference>
<comment type="similarity">
    <text evidence="1">Belongs to the LytR/CpsA/Psr (LCP) family.</text>
</comment>